<dbReference type="eggNOG" id="KOG1652">
    <property type="taxonomic scope" value="Eukaryota"/>
</dbReference>
<name>I7MJV3_TETTS</name>
<dbReference type="OMA" id="FRIVEDC"/>
<reference evidence="14" key="1">
    <citation type="journal article" date="2006" name="PLoS Biol.">
        <title>Macronuclear genome sequence of the ciliate Tetrahymena thermophila, a model eukaryote.</title>
        <authorList>
            <person name="Eisen J.A."/>
            <person name="Coyne R.S."/>
            <person name="Wu M."/>
            <person name="Wu D."/>
            <person name="Thiagarajan M."/>
            <person name="Wortman J.R."/>
            <person name="Badger J.H."/>
            <person name="Ren Q."/>
            <person name="Amedeo P."/>
            <person name="Jones K.M."/>
            <person name="Tallon L.J."/>
            <person name="Delcher A.L."/>
            <person name="Salzberg S.L."/>
            <person name="Silva J.C."/>
            <person name="Haas B.J."/>
            <person name="Majoros W.H."/>
            <person name="Farzad M."/>
            <person name="Carlton J.M."/>
            <person name="Smith R.K. Jr."/>
            <person name="Garg J."/>
            <person name="Pearlman R.E."/>
            <person name="Karrer K.M."/>
            <person name="Sun L."/>
            <person name="Manning G."/>
            <person name="Elde N.C."/>
            <person name="Turkewitz A.P."/>
            <person name="Asai D.J."/>
            <person name="Wilkes D.E."/>
            <person name="Wang Y."/>
            <person name="Cai H."/>
            <person name="Collins K."/>
            <person name="Stewart B.A."/>
            <person name="Lee S.R."/>
            <person name="Wilamowska K."/>
            <person name="Weinberg Z."/>
            <person name="Ruzzo W.L."/>
            <person name="Wloga D."/>
            <person name="Gaertig J."/>
            <person name="Frankel J."/>
            <person name="Tsao C.-C."/>
            <person name="Gorovsky M.A."/>
            <person name="Keeling P.J."/>
            <person name="Waller R.F."/>
            <person name="Patron N.J."/>
            <person name="Cherry J.M."/>
            <person name="Stover N.A."/>
            <person name="Krieger C.J."/>
            <person name="del Toro C."/>
            <person name="Ryder H.F."/>
            <person name="Williamson S.C."/>
            <person name="Barbeau R.A."/>
            <person name="Hamilton E.P."/>
            <person name="Orias E."/>
        </authorList>
    </citation>
    <scope>NUCLEOTIDE SEQUENCE [LARGE SCALE GENOMIC DNA]</scope>
    <source>
        <strain evidence="14">SB210</strain>
    </source>
</reference>
<keyword evidence="3" id="KW-0813">Transport</keyword>
<evidence type="ECO:0000256" key="4">
    <source>
        <dbReference type="ARBA" id="ARBA00022692"/>
    </source>
</evidence>
<keyword evidence="6" id="KW-0653">Protein transport</keyword>
<evidence type="ECO:0000256" key="11">
    <source>
        <dbReference type="SAM" id="MobiDB-lite"/>
    </source>
</evidence>
<dbReference type="RefSeq" id="XP_001017472.1">
    <property type="nucleotide sequence ID" value="XM_001017472.3"/>
</dbReference>
<dbReference type="EMBL" id="GG662667">
    <property type="protein sequence ID" value="EAR97227.1"/>
    <property type="molecule type" value="Genomic_DNA"/>
</dbReference>
<gene>
    <name evidence="13" type="ORF">TTHERM_00483590</name>
</gene>
<dbReference type="Pfam" id="PF02466">
    <property type="entry name" value="Tim17"/>
    <property type="match status" value="1"/>
</dbReference>
<comment type="subcellular location">
    <subcellularLocation>
        <location evidence="1">Mitochondrion inner membrane</location>
        <topology evidence="1">Multi-pass membrane protein</topology>
    </subcellularLocation>
</comment>
<keyword evidence="8" id="KW-0811">Translocation</keyword>
<sequence length="194" mass="21994">MIGEKPCPYRIIDDIGGAYSMGAFAGCIMYFIKGMYYAPSSERFSQGFDLLRKRAPILGGNFAMWGALFTISECGLIHVRQVEDNWNKVAGGFITGAMLSIRGGYRQALQQGIFGGIFLGCFAFIEMAMMKMQRKAQLQQMEHDLNMQMEQQLSQLKEQRPDIYAEIERQQELRKKRTQDQTSNNNSGKVLAFS</sequence>
<organism evidence="13 14">
    <name type="scientific">Tetrahymena thermophila (strain SB210)</name>
    <dbReference type="NCBI Taxonomy" id="312017"/>
    <lineage>
        <taxon>Eukaryota</taxon>
        <taxon>Sar</taxon>
        <taxon>Alveolata</taxon>
        <taxon>Ciliophora</taxon>
        <taxon>Intramacronucleata</taxon>
        <taxon>Oligohymenophorea</taxon>
        <taxon>Hymenostomatida</taxon>
        <taxon>Tetrahymenina</taxon>
        <taxon>Tetrahymenidae</taxon>
        <taxon>Tetrahymena</taxon>
    </lineage>
</organism>
<dbReference type="GO" id="GO:0030150">
    <property type="term" value="P:protein import into mitochondrial matrix"/>
    <property type="evidence" value="ECO:0007669"/>
    <property type="project" value="TreeGrafter"/>
</dbReference>
<dbReference type="HOGENOM" id="CLU_087811_0_1_1"/>
<keyword evidence="9" id="KW-0496">Mitochondrion</keyword>
<dbReference type="AlphaFoldDB" id="I7MJV3"/>
<keyword evidence="5" id="KW-0999">Mitochondrion inner membrane</keyword>
<evidence type="ECO:0000256" key="2">
    <source>
        <dbReference type="ARBA" id="ARBA00008444"/>
    </source>
</evidence>
<keyword evidence="7 12" id="KW-1133">Transmembrane helix</keyword>
<evidence type="ECO:0000256" key="8">
    <source>
        <dbReference type="ARBA" id="ARBA00023010"/>
    </source>
</evidence>
<dbReference type="Proteomes" id="UP000009168">
    <property type="component" value="Unassembled WGS sequence"/>
</dbReference>
<feature type="region of interest" description="Disordered" evidence="11">
    <location>
        <begin position="172"/>
        <end position="194"/>
    </location>
</feature>
<accession>I7MJV3</accession>
<evidence type="ECO:0000256" key="1">
    <source>
        <dbReference type="ARBA" id="ARBA00004448"/>
    </source>
</evidence>
<evidence type="ECO:0000256" key="3">
    <source>
        <dbReference type="ARBA" id="ARBA00022448"/>
    </source>
</evidence>
<proteinExistence type="inferred from homology"/>
<dbReference type="STRING" id="312017.I7MJV3"/>
<dbReference type="InParanoid" id="I7MJV3"/>
<feature type="transmembrane region" description="Helical" evidence="12">
    <location>
        <begin position="18"/>
        <end position="36"/>
    </location>
</feature>
<dbReference type="GeneID" id="7840811"/>
<feature type="transmembrane region" description="Helical" evidence="12">
    <location>
        <begin position="108"/>
        <end position="125"/>
    </location>
</feature>
<dbReference type="PANTHER" id="PTHR10485:SF0">
    <property type="entry name" value="AT05822P-RELATED"/>
    <property type="match status" value="1"/>
</dbReference>
<evidence type="ECO:0000256" key="6">
    <source>
        <dbReference type="ARBA" id="ARBA00022927"/>
    </source>
</evidence>
<feature type="transmembrane region" description="Helical" evidence="12">
    <location>
        <begin position="57"/>
        <end position="79"/>
    </location>
</feature>
<dbReference type="PROSITE" id="PS51257">
    <property type="entry name" value="PROKAR_LIPOPROTEIN"/>
    <property type="match status" value="1"/>
</dbReference>
<dbReference type="FunCoup" id="I7MJV3">
    <property type="interactions" value="261"/>
</dbReference>
<evidence type="ECO:0000313" key="13">
    <source>
        <dbReference type="EMBL" id="EAR97227.1"/>
    </source>
</evidence>
<dbReference type="PANTHER" id="PTHR10485">
    <property type="entry name" value="MITOCHONDRIAL IMPORT INNER MEMBRANE TRANSLOCASE SUBUNIT TIM-17"/>
    <property type="match status" value="1"/>
</dbReference>
<dbReference type="GO" id="GO:0005744">
    <property type="term" value="C:TIM23 mitochondrial import inner membrane translocase complex"/>
    <property type="evidence" value="ECO:0007669"/>
    <property type="project" value="TreeGrafter"/>
</dbReference>
<evidence type="ECO:0000256" key="7">
    <source>
        <dbReference type="ARBA" id="ARBA00022989"/>
    </source>
</evidence>
<evidence type="ECO:0000256" key="9">
    <source>
        <dbReference type="ARBA" id="ARBA00023128"/>
    </source>
</evidence>
<evidence type="ECO:0000256" key="12">
    <source>
        <dbReference type="SAM" id="Phobius"/>
    </source>
</evidence>
<keyword evidence="4 12" id="KW-0812">Transmembrane</keyword>
<evidence type="ECO:0000256" key="10">
    <source>
        <dbReference type="ARBA" id="ARBA00023136"/>
    </source>
</evidence>
<comment type="similarity">
    <text evidence="2">Belongs to the Tim17/Tim22/Tim23 family.</text>
</comment>
<keyword evidence="14" id="KW-1185">Reference proteome</keyword>
<dbReference type="GO" id="GO:0008320">
    <property type="term" value="F:protein transmembrane transporter activity"/>
    <property type="evidence" value="ECO:0007669"/>
    <property type="project" value="TreeGrafter"/>
</dbReference>
<evidence type="ECO:0000256" key="5">
    <source>
        <dbReference type="ARBA" id="ARBA00022792"/>
    </source>
</evidence>
<dbReference type="OrthoDB" id="2261329at2759"/>
<dbReference type="KEGG" id="tet:TTHERM_00483590"/>
<protein>
    <submittedName>
        <fullName evidence="13">Import inner membrane translocase protein</fullName>
    </submittedName>
</protein>
<evidence type="ECO:0000313" key="14">
    <source>
        <dbReference type="Proteomes" id="UP000009168"/>
    </source>
</evidence>
<keyword evidence="10 12" id="KW-0472">Membrane</keyword>